<dbReference type="AlphaFoldDB" id="A0A2K9P2Y7"/>
<reference evidence="1 2" key="1">
    <citation type="submission" date="2017-04" db="EMBL/GenBank/DDBJ databases">
        <title>Monoglobus pectinilyticus 14 draft genome.</title>
        <authorList>
            <person name="Kim C."/>
            <person name="Rosendale D.I."/>
            <person name="Kelly W.J."/>
            <person name="Tannock G.W."/>
            <person name="Patchett M.L."/>
            <person name="Jordens J.Z."/>
        </authorList>
    </citation>
    <scope>NUCLEOTIDE SEQUENCE [LARGE SCALE GENOMIC DNA]</scope>
    <source>
        <strain evidence="1 2">14</strain>
    </source>
</reference>
<organism evidence="1 2">
    <name type="scientific">Monoglobus pectinilyticus</name>
    <dbReference type="NCBI Taxonomy" id="1981510"/>
    <lineage>
        <taxon>Bacteria</taxon>
        <taxon>Bacillati</taxon>
        <taxon>Bacillota</taxon>
        <taxon>Clostridia</taxon>
        <taxon>Monoglobales</taxon>
        <taxon>Monoglobaceae</taxon>
        <taxon>Monoglobus</taxon>
    </lineage>
</organism>
<sequence>MSYVAPNLRDKFESLPIALKNAILEKDVQLNTMSDLIAVLEKIVAEGE</sequence>
<gene>
    <name evidence="1" type="ORF">B9O19_01472</name>
</gene>
<evidence type="ECO:0000313" key="2">
    <source>
        <dbReference type="Proteomes" id="UP000235589"/>
    </source>
</evidence>
<name>A0A2K9P2Y7_9FIRM</name>
<proteinExistence type="predicted"/>
<dbReference type="EMBL" id="CP020991">
    <property type="protein sequence ID" value="AUO19632.1"/>
    <property type="molecule type" value="Genomic_DNA"/>
</dbReference>
<dbReference type="RefSeq" id="WP_169925271.1">
    <property type="nucleotide sequence ID" value="NZ_CP020991.1"/>
</dbReference>
<dbReference type="Proteomes" id="UP000235589">
    <property type="component" value="Chromosome"/>
</dbReference>
<accession>A0A2K9P2Y7</accession>
<keyword evidence="2" id="KW-1185">Reference proteome</keyword>
<protein>
    <submittedName>
        <fullName evidence="1">Uncharacterized protein</fullName>
    </submittedName>
</protein>
<dbReference type="GeneID" id="98063718"/>
<evidence type="ECO:0000313" key="1">
    <source>
        <dbReference type="EMBL" id="AUO19632.1"/>
    </source>
</evidence>
<dbReference type="KEGG" id="mpec:B9O19_01472"/>